<name>A0ABN7WWE7_GIGMA</name>
<proteinExistence type="predicted"/>
<evidence type="ECO:0000313" key="3">
    <source>
        <dbReference type="Proteomes" id="UP000789901"/>
    </source>
</evidence>
<evidence type="ECO:0000313" key="2">
    <source>
        <dbReference type="EMBL" id="CAG8842452.1"/>
    </source>
</evidence>
<reference evidence="2 3" key="1">
    <citation type="submission" date="2021-06" db="EMBL/GenBank/DDBJ databases">
        <authorList>
            <person name="Kallberg Y."/>
            <person name="Tangrot J."/>
            <person name="Rosling A."/>
        </authorList>
    </citation>
    <scope>NUCLEOTIDE SEQUENCE [LARGE SCALE GENOMIC DNA]</scope>
    <source>
        <strain evidence="2 3">120-4 pot B 10/14</strain>
    </source>
</reference>
<protein>
    <submittedName>
        <fullName evidence="2">140_t:CDS:1</fullName>
    </submittedName>
</protein>
<evidence type="ECO:0000256" key="1">
    <source>
        <dbReference type="SAM" id="Coils"/>
    </source>
</evidence>
<dbReference type="Proteomes" id="UP000789901">
    <property type="component" value="Unassembled WGS sequence"/>
</dbReference>
<sequence length="69" mass="8308">MSAKNVSNIQQQEVQQEDRVEFLRQTVVDYEVRLTNYQRNVDNYENRINSLEYTNQTLIKNIKDLKDTI</sequence>
<keyword evidence="1" id="KW-0175">Coiled coil</keyword>
<feature type="non-terminal residue" evidence="2">
    <location>
        <position position="69"/>
    </location>
</feature>
<comment type="caution">
    <text evidence="2">The sequence shown here is derived from an EMBL/GenBank/DDBJ whole genome shotgun (WGS) entry which is preliminary data.</text>
</comment>
<dbReference type="SUPFAM" id="SSF57997">
    <property type="entry name" value="Tropomyosin"/>
    <property type="match status" value="1"/>
</dbReference>
<organism evidence="2 3">
    <name type="scientific">Gigaspora margarita</name>
    <dbReference type="NCBI Taxonomy" id="4874"/>
    <lineage>
        <taxon>Eukaryota</taxon>
        <taxon>Fungi</taxon>
        <taxon>Fungi incertae sedis</taxon>
        <taxon>Mucoromycota</taxon>
        <taxon>Glomeromycotina</taxon>
        <taxon>Glomeromycetes</taxon>
        <taxon>Diversisporales</taxon>
        <taxon>Gigasporaceae</taxon>
        <taxon>Gigaspora</taxon>
    </lineage>
</organism>
<dbReference type="EMBL" id="CAJVQB010069031">
    <property type="protein sequence ID" value="CAG8842452.1"/>
    <property type="molecule type" value="Genomic_DNA"/>
</dbReference>
<keyword evidence="3" id="KW-1185">Reference proteome</keyword>
<accession>A0ABN7WWE7</accession>
<gene>
    <name evidence="2" type="ORF">GMARGA_LOCUS35993</name>
</gene>
<dbReference type="Gene3D" id="1.20.5.170">
    <property type="match status" value="1"/>
</dbReference>
<feature type="coiled-coil region" evidence="1">
    <location>
        <begin position="20"/>
        <end position="68"/>
    </location>
</feature>